<feature type="region of interest" description="Disordered" evidence="1">
    <location>
        <begin position="1"/>
        <end position="25"/>
    </location>
</feature>
<dbReference type="EMBL" id="MU839004">
    <property type="protein sequence ID" value="KAK1768871.1"/>
    <property type="molecule type" value="Genomic_DNA"/>
</dbReference>
<dbReference type="RefSeq" id="XP_060285084.1">
    <property type="nucleotide sequence ID" value="XM_060423941.1"/>
</dbReference>
<feature type="compositionally biased region" description="Basic residues" evidence="1">
    <location>
        <begin position="215"/>
        <end position="237"/>
    </location>
</feature>
<feature type="compositionally biased region" description="Acidic residues" evidence="1">
    <location>
        <begin position="292"/>
        <end position="324"/>
    </location>
</feature>
<feature type="compositionally biased region" description="Acidic residues" evidence="1">
    <location>
        <begin position="337"/>
        <end position="350"/>
    </location>
</feature>
<comment type="caution">
    <text evidence="2">The sequence shown here is derived from an EMBL/GenBank/DDBJ whole genome shotgun (WGS) entry which is preliminary data.</text>
</comment>
<evidence type="ECO:0000313" key="3">
    <source>
        <dbReference type="Proteomes" id="UP001244011"/>
    </source>
</evidence>
<dbReference type="AlphaFoldDB" id="A0AAJ0C2S7"/>
<organism evidence="2 3">
    <name type="scientific">Phialemonium atrogriseum</name>
    <dbReference type="NCBI Taxonomy" id="1093897"/>
    <lineage>
        <taxon>Eukaryota</taxon>
        <taxon>Fungi</taxon>
        <taxon>Dikarya</taxon>
        <taxon>Ascomycota</taxon>
        <taxon>Pezizomycotina</taxon>
        <taxon>Sordariomycetes</taxon>
        <taxon>Sordariomycetidae</taxon>
        <taxon>Cephalothecales</taxon>
        <taxon>Cephalothecaceae</taxon>
        <taxon>Phialemonium</taxon>
    </lineage>
</organism>
<evidence type="ECO:0008006" key="4">
    <source>
        <dbReference type="Google" id="ProtNLM"/>
    </source>
</evidence>
<gene>
    <name evidence="2" type="ORF">QBC33DRAFT_363636</name>
</gene>
<feature type="compositionally biased region" description="Basic and acidic residues" evidence="1">
    <location>
        <begin position="365"/>
        <end position="375"/>
    </location>
</feature>
<feature type="compositionally biased region" description="Polar residues" evidence="1">
    <location>
        <begin position="1"/>
        <end position="11"/>
    </location>
</feature>
<sequence>MSKYRTATQTRRGNRSGFPEHDDFEGLPVRQWRQEWVNIAPPPPLEATQQNDRWAVELPHRMPKDWQLLPPHSQELLRAARSGRLYKRPAPAEEEEAEVEGVEKAEKKEDPATVGFAVKLWKQIPRNVEGPAISHLAKRHKHTVTLSSKAVTTQLTGRTVTRATVRRIDAAGNPYDQTVTLVDGQQVEGEIISTTVVPAPSALGGGAALQQPTPVRRRPPPPKRKAKGPGRGRKKGKLPLPPSTRPAQEETGLEKAADIKVESTGLDGVKTENNDDTVNQDSEMADNSAMQSDDEEGDEREGDEGEEGEAEEGERDAGGDDEGRDETSMMETSIDQEQQEDRDQEMEDSDVPGPIQPTVAEPGEEAIRQEDHLDAKLQPTSETSLNLGPPMHLALQRHEGSPLKNVVLQSPTDPSPMISPAAQSMGVLGFPNAHISPEVGEGASQSGGAENETFLAETTAASSVEDPPMDLDANGFSVMDTDFAPQPLSPNGEVSGNLSETPLSGMFGAEELGVSAEPQIADTLPESPGIGPVIGSNSEQQTKSPTPALQETPATEQLAADALPATEPEVPPSVEQPEISEPQPSPGEKAGPSPPATAGEDDGLDLLGGLERELDRQAAVSSEDATPAATATAAADPETEPGEETRGPEEIPSTPVGGDFEATAVEDSGIDEQSNDNNAEQ</sequence>
<name>A0AAJ0C2S7_9PEZI</name>
<reference evidence="2" key="1">
    <citation type="submission" date="2023-06" db="EMBL/GenBank/DDBJ databases">
        <title>Genome-scale phylogeny and comparative genomics of the fungal order Sordariales.</title>
        <authorList>
            <consortium name="Lawrence Berkeley National Laboratory"/>
            <person name="Hensen N."/>
            <person name="Bonometti L."/>
            <person name="Westerberg I."/>
            <person name="Brannstrom I.O."/>
            <person name="Guillou S."/>
            <person name="Cros-Aarteil S."/>
            <person name="Calhoun S."/>
            <person name="Haridas S."/>
            <person name="Kuo A."/>
            <person name="Mondo S."/>
            <person name="Pangilinan J."/>
            <person name="Riley R."/>
            <person name="Labutti K."/>
            <person name="Andreopoulos B."/>
            <person name="Lipzen A."/>
            <person name="Chen C."/>
            <person name="Yanf M."/>
            <person name="Daum C."/>
            <person name="Ng V."/>
            <person name="Clum A."/>
            <person name="Steindorff A."/>
            <person name="Ohm R."/>
            <person name="Martin F."/>
            <person name="Silar P."/>
            <person name="Natvig D."/>
            <person name="Lalanne C."/>
            <person name="Gautier V."/>
            <person name="Ament-Velasquez S.L."/>
            <person name="Kruys A."/>
            <person name="Hutchinson M.I."/>
            <person name="Powell A.J."/>
            <person name="Barry K."/>
            <person name="Miller A.N."/>
            <person name="Grigoriev I.V."/>
            <person name="Debuchy R."/>
            <person name="Gladieux P."/>
            <person name="Thoren M.H."/>
            <person name="Johannesson H."/>
        </authorList>
    </citation>
    <scope>NUCLEOTIDE SEQUENCE</scope>
    <source>
        <strain evidence="2">8032-3</strain>
    </source>
</reference>
<feature type="compositionally biased region" description="Polar residues" evidence="1">
    <location>
        <begin position="492"/>
        <end position="502"/>
    </location>
</feature>
<feature type="region of interest" description="Disordered" evidence="1">
    <location>
        <begin position="432"/>
        <end position="681"/>
    </location>
</feature>
<feature type="compositionally biased region" description="Basic and acidic residues" evidence="1">
    <location>
        <begin position="252"/>
        <end position="261"/>
    </location>
</feature>
<evidence type="ECO:0000313" key="2">
    <source>
        <dbReference type="EMBL" id="KAK1768871.1"/>
    </source>
</evidence>
<evidence type="ECO:0000256" key="1">
    <source>
        <dbReference type="SAM" id="MobiDB-lite"/>
    </source>
</evidence>
<accession>A0AAJ0C2S7</accession>
<feature type="region of interest" description="Disordered" evidence="1">
    <location>
        <begin position="198"/>
        <end position="388"/>
    </location>
</feature>
<feature type="compositionally biased region" description="Polar residues" evidence="1">
    <location>
        <begin position="535"/>
        <end position="555"/>
    </location>
</feature>
<proteinExistence type="predicted"/>
<feature type="compositionally biased region" description="Low complexity" evidence="1">
    <location>
        <begin position="572"/>
        <end position="582"/>
    </location>
</feature>
<feature type="compositionally biased region" description="Low complexity" evidence="1">
    <location>
        <begin position="623"/>
        <end position="636"/>
    </location>
</feature>
<dbReference type="Proteomes" id="UP001244011">
    <property type="component" value="Unassembled WGS sequence"/>
</dbReference>
<dbReference type="GeneID" id="85307128"/>
<keyword evidence="3" id="KW-1185">Reference proteome</keyword>
<protein>
    <recommendedName>
        <fullName evidence="4">Apopolysialoglycoprotein</fullName>
    </recommendedName>
</protein>